<protein>
    <submittedName>
        <fullName evidence="1">Uncharacterized protein</fullName>
    </submittedName>
</protein>
<gene>
    <name evidence="1" type="ORF">PIB30_037324</name>
</gene>
<comment type="caution">
    <text evidence="1">The sequence shown here is derived from an EMBL/GenBank/DDBJ whole genome shotgun (WGS) entry which is preliminary data.</text>
</comment>
<reference evidence="1 2" key="1">
    <citation type="journal article" date="2023" name="Plants (Basel)">
        <title>Bridging the Gap: Combining Genomics and Transcriptomics Approaches to Understand Stylosanthes scabra, an Orphan Legume from the Brazilian Caatinga.</title>
        <authorList>
            <person name="Ferreira-Neto J.R.C."/>
            <person name="da Silva M.D."/>
            <person name="Binneck E."/>
            <person name="de Melo N.F."/>
            <person name="da Silva R.H."/>
            <person name="de Melo A.L.T.M."/>
            <person name="Pandolfi V."/>
            <person name="Bustamante F.O."/>
            <person name="Brasileiro-Vidal A.C."/>
            <person name="Benko-Iseppon A.M."/>
        </authorList>
    </citation>
    <scope>NUCLEOTIDE SEQUENCE [LARGE SCALE GENOMIC DNA]</scope>
    <source>
        <tissue evidence="1">Leaves</tissue>
    </source>
</reference>
<keyword evidence="2" id="KW-1185">Reference proteome</keyword>
<proteinExistence type="predicted"/>
<evidence type="ECO:0000313" key="2">
    <source>
        <dbReference type="Proteomes" id="UP001341840"/>
    </source>
</evidence>
<evidence type="ECO:0000313" key="1">
    <source>
        <dbReference type="EMBL" id="MED6109850.1"/>
    </source>
</evidence>
<sequence>MAHLRPPSPYLMGKFPLVARSRDPNGAPAPPCFVTSKTRTSRARAMEVRVRAAAAELTKMKAILGISLFQVLAHPLFKPNLTYMGEEQLKHNKHSLISSILALE</sequence>
<dbReference type="Proteomes" id="UP001341840">
    <property type="component" value="Unassembled WGS sequence"/>
</dbReference>
<dbReference type="EMBL" id="JASCZI010000187">
    <property type="protein sequence ID" value="MED6109850.1"/>
    <property type="molecule type" value="Genomic_DNA"/>
</dbReference>
<name>A0ABU6QE15_9FABA</name>
<organism evidence="1 2">
    <name type="scientific">Stylosanthes scabra</name>
    <dbReference type="NCBI Taxonomy" id="79078"/>
    <lineage>
        <taxon>Eukaryota</taxon>
        <taxon>Viridiplantae</taxon>
        <taxon>Streptophyta</taxon>
        <taxon>Embryophyta</taxon>
        <taxon>Tracheophyta</taxon>
        <taxon>Spermatophyta</taxon>
        <taxon>Magnoliopsida</taxon>
        <taxon>eudicotyledons</taxon>
        <taxon>Gunneridae</taxon>
        <taxon>Pentapetalae</taxon>
        <taxon>rosids</taxon>
        <taxon>fabids</taxon>
        <taxon>Fabales</taxon>
        <taxon>Fabaceae</taxon>
        <taxon>Papilionoideae</taxon>
        <taxon>50 kb inversion clade</taxon>
        <taxon>dalbergioids sensu lato</taxon>
        <taxon>Dalbergieae</taxon>
        <taxon>Pterocarpus clade</taxon>
        <taxon>Stylosanthes</taxon>
    </lineage>
</organism>
<accession>A0ABU6QE15</accession>